<protein>
    <submittedName>
        <fullName evidence="1">Uncharacterized protein</fullName>
    </submittedName>
</protein>
<dbReference type="HOGENOM" id="CLU_764501_0_0_10"/>
<dbReference type="eggNOG" id="COG3209">
    <property type="taxonomic scope" value="Bacteria"/>
</dbReference>
<keyword evidence="2" id="KW-1185">Reference proteome</keyword>
<gene>
    <name evidence="1" type="ORF">FAES_1255</name>
</gene>
<dbReference type="EMBL" id="HE796683">
    <property type="protein sequence ID" value="CCG99265.1"/>
    <property type="molecule type" value="Genomic_DNA"/>
</dbReference>
<dbReference type="AlphaFoldDB" id="I0K562"/>
<dbReference type="Proteomes" id="UP000011058">
    <property type="component" value="Chromosome"/>
</dbReference>
<sequence>MQQVKRVVVGGQRVLLFWVLAILTSHCTEPSVESQASGSCRIRQEDVVETVNGGSNLTPTETTDRKTYDYDTDGRITHTVLQREQRQQGKSINTYGVETSYTYDAAGFLTTMGQKTRWQTAIDGGSYEERTSYSYTDGRLAESVRRYQGDAKGVVSQLTSTYTYDATGQLTRLTELTTYPVLPDSLKGELLYQNGSLATITYQNGRLVDYVRKEGSTETRPYTFQNGLVSSETLGNVRYAYGYDQQDRVTKTEVWQDGQLKRETAYTYADAKSPTDTWPPFKGFPTVLALSGRPGVWATNTYRSKLPDGAFYTAAQQMQYTLTGAGFIRSATGTTTHTNYDSRNSVYQVKTVSTYAYDGLCD</sequence>
<evidence type="ECO:0000313" key="2">
    <source>
        <dbReference type="Proteomes" id="UP000011058"/>
    </source>
</evidence>
<accession>I0K562</accession>
<dbReference type="PATRIC" id="fig|1166018.3.peg.2981"/>
<name>I0K562_9BACT</name>
<organism evidence="1 2">
    <name type="scientific">Fibrella aestuarina BUZ 2</name>
    <dbReference type="NCBI Taxonomy" id="1166018"/>
    <lineage>
        <taxon>Bacteria</taxon>
        <taxon>Pseudomonadati</taxon>
        <taxon>Bacteroidota</taxon>
        <taxon>Cytophagia</taxon>
        <taxon>Cytophagales</taxon>
        <taxon>Spirosomataceae</taxon>
        <taxon>Fibrella</taxon>
    </lineage>
</organism>
<proteinExistence type="predicted"/>
<evidence type="ECO:0000313" key="1">
    <source>
        <dbReference type="EMBL" id="CCG99265.1"/>
    </source>
</evidence>
<dbReference type="Gene3D" id="2.180.10.10">
    <property type="entry name" value="RHS repeat-associated core"/>
    <property type="match status" value="1"/>
</dbReference>
<reference evidence="1 2" key="1">
    <citation type="journal article" date="2012" name="J. Bacteriol.">
        <title>Genome Sequence of Fibrella aestuarina BUZ 2T, a Filamentous Marine Bacterium.</title>
        <authorList>
            <person name="Filippini M."/>
            <person name="Qi W."/>
            <person name="Blom J."/>
            <person name="Goesmann A."/>
            <person name="Smits T.H."/>
            <person name="Bagheri H.C."/>
        </authorList>
    </citation>
    <scope>NUCLEOTIDE SEQUENCE [LARGE SCALE GENOMIC DNA]</scope>
    <source>
        <strain evidence="2">BUZ 2T</strain>
    </source>
</reference>
<dbReference type="KEGG" id="fae:FAES_1255"/>
<dbReference type="STRING" id="1166018.FAES_1255"/>